<dbReference type="Gene3D" id="3.40.190.10">
    <property type="entry name" value="Periplasmic binding protein-like II"/>
    <property type="match status" value="2"/>
</dbReference>
<dbReference type="Pfam" id="PF13416">
    <property type="entry name" value="SBP_bac_8"/>
    <property type="match status" value="1"/>
</dbReference>
<feature type="binding site" evidence="4">
    <location>
        <position position="233"/>
    </location>
    <ligand>
        <name>Fe cation</name>
        <dbReference type="ChEBI" id="CHEBI:24875"/>
    </ligand>
</feature>
<comment type="similarity">
    <text evidence="1">Belongs to the bacterial solute-binding protein 1 family.</text>
</comment>
<dbReference type="STRING" id="1451189.CFAL_00260"/>
<proteinExistence type="inferred from homology"/>
<dbReference type="Proteomes" id="UP000285278">
    <property type="component" value="Unassembled WGS sequence"/>
</dbReference>
<dbReference type="PROSITE" id="PS51257">
    <property type="entry name" value="PROKAR_LIPOPROTEIN"/>
    <property type="match status" value="1"/>
</dbReference>
<keyword evidence="3 5" id="KW-0732">Signal</keyword>
<dbReference type="PANTHER" id="PTHR30006">
    <property type="entry name" value="THIAMINE-BINDING PERIPLASMIC PROTEIN-RELATED"/>
    <property type="match status" value="1"/>
</dbReference>
<feature type="signal peptide" evidence="5">
    <location>
        <begin position="1"/>
        <end position="21"/>
    </location>
</feature>
<reference evidence="6 7" key="1">
    <citation type="submission" date="2018-09" db="EMBL/GenBank/DDBJ databases">
        <title>Optimization and identification of Corynebacterium falsenii FN1-14 from fish paste.</title>
        <authorList>
            <person name="Daroonpunt R."/>
            <person name="Tanasupawat S."/>
        </authorList>
    </citation>
    <scope>NUCLEOTIDE SEQUENCE [LARGE SCALE GENOMIC DNA]</scope>
    <source>
        <strain evidence="6 7">FN1-14</strain>
    </source>
</reference>
<keyword evidence="4" id="KW-0479">Metal-binding</keyword>
<dbReference type="GO" id="GO:0046872">
    <property type="term" value="F:metal ion binding"/>
    <property type="evidence" value="ECO:0007669"/>
    <property type="project" value="UniProtKB-KW"/>
</dbReference>
<keyword evidence="4" id="KW-0408">Iron</keyword>
<evidence type="ECO:0000313" key="7">
    <source>
        <dbReference type="Proteomes" id="UP000285278"/>
    </source>
</evidence>
<evidence type="ECO:0000313" key="6">
    <source>
        <dbReference type="EMBL" id="RIX36119.1"/>
    </source>
</evidence>
<name>A0A418Q8T2_9CORY</name>
<dbReference type="OrthoDB" id="9769567at2"/>
<evidence type="ECO:0000256" key="1">
    <source>
        <dbReference type="ARBA" id="ARBA00008520"/>
    </source>
</evidence>
<keyword evidence="7" id="KW-1185">Reference proteome</keyword>
<evidence type="ECO:0000256" key="5">
    <source>
        <dbReference type="SAM" id="SignalP"/>
    </source>
</evidence>
<gene>
    <name evidence="6" type="ORF">D3M95_02135</name>
</gene>
<dbReference type="AlphaFoldDB" id="A0A418Q8T2"/>
<protein>
    <submittedName>
        <fullName evidence="6">Extracellular solute-binding protein</fullName>
    </submittedName>
</protein>
<accession>A0A418Q8T2</accession>
<dbReference type="InterPro" id="IPR026045">
    <property type="entry name" value="Ferric-bd"/>
</dbReference>
<feature type="binding site" evidence="4">
    <location>
        <position position="232"/>
    </location>
    <ligand>
        <name>Fe cation</name>
        <dbReference type="ChEBI" id="CHEBI:24875"/>
    </ligand>
</feature>
<feature type="chain" id="PRO_5038384326" evidence="5">
    <location>
        <begin position="22"/>
        <end position="347"/>
    </location>
</feature>
<comment type="caution">
    <text evidence="6">The sequence shown here is derived from an EMBL/GenBank/DDBJ whole genome shotgun (WGS) entry which is preliminary data.</text>
</comment>
<dbReference type="SUPFAM" id="SSF53850">
    <property type="entry name" value="Periplasmic binding protein-like II"/>
    <property type="match status" value="1"/>
</dbReference>
<dbReference type="PANTHER" id="PTHR30006:SF15">
    <property type="entry name" value="IRON-UTILIZATION PERIPLASMIC PROTEIN"/>
    <property type="match status" value="1"/>
</dbReference>
<dbReference type="EMBL" id="QXJK01000002">
    <property type="protein sequence ID" value="RIX36119.1"/>
    <property type="molecule type" value="Genomic_DNA"/>
</dbReference>
<evidence type="ECO:0000256" key="3">
    <source>
        <dbReference type="ARBA" id="ARBA00022729"/>
    </source>
</evidence>
<dbReference type="InterPro" id="IPR006059">
    <property type="entry name" value="SBP"/>
</dbReference>
<dbReference type="PIRSF" id="PIRSF002825">
    <property type="entry name" value="CfbpA"/>
    <property type="match status" value="1"/>
</dbReference>
<keyword evidence="2" id="KW-0410">Iron transport</keyword>
<dbReference type="RefSeq" id="WP_119664295.1">
    <property type="nucleotide sequence ID" value="NZ_QXJK01000002.1"/>
</dbReference>
<dbReference type="GO" id="GO:0030288">
    <property type="term" value="C:outer membrane-bounded periplasmic space"/>
    <property type="evidence" value="ECO:0007669"/>
    <property type="project" value="TreeGrafter"/>
</dbReference>
<dbReference type="GO" id="GO:0006826">
    <property type="term" value="P:iron ion transport"/>
    <property type="evidence" value="ECO:0007669"/>
    <property type="project" value="UniProtKB-KW"/>
</dbReference>
<sequence>MRRIAATIATVAMGLSLASCAGGSGDEGNDSFDTSSPDVVNVYSSRHYDVDKKIYDRFKKDTGIKINVVEGKADELIERVKREQSNPSADVFLTVGAESLYPLNQAGVLADSTSPKIKESIPENYRGDNWMGIASRARVIAYNKDKVDPKDLKTYDSVTDPKFKGKLLTRSSSSSYNQALLASFVSLWGEDKAKDWAQGAVDNFAREPKGNDRDQARAIASGEGDIAIMNSYYWAQMKKSSDPEERKITDKVGLAFPENTHLNLSYASVLKGAKHTDNAKKFLEYLASPEIQELIANDNGEFPLNPAAPLPEVQKSWGTFTPQKLDYATFGKERPVATRIFDEVGWK</sequence>
<evidence type="ECO:0000256" key="4">
    <source>
        <dbReference type="PIRSR" id="PIRSR002825-1"/>
    </source>
</evidence>
<evidence type="ECO:0000256" key="2">
    <source>
        <dbReference type="ARBA" id="ARBA00022496"/>
    </source>
</evidence>
<organism evidence="6 7">
    <name type="scientific">Corynebacterium falsenii</name>
    <dbReference type="NCBI Taxonomy" id="108486"/>
    <lineage>
        <taxon>Bacteria</taxon>
        <taxon>Bacillati</taxon>
        <taxon>Actinomycetota</taxon>
        <taxon>Actinomycetes</taxon>
        <taxon>Mycobacteriales</taxon>
        <taxon>Corynebacteriaceae</taxon>
        <taxon>Corynebacterium</taxon>
    </lineage>
</organism>
<keyword evidence="2" id="KW-0813">Transport</keyword>
<keyword evidence="2" id="KW-0406">Ion transport</keyword>
<feature type="binding site" evidence="4">
    <location>
        <position position="47"/>
    </location>
    <ligand>
        <name>Fe cation</name>
        <dbReference type="ChEBI" id="CHEBI:24875"/>
    </ligand>
</feature>